<dbReference type="PANTHER" id="PTHR31110">
    <property type="entry name" value="PESTICIDAL CRYSTAL CRY8BA PROTEIN"/>
    <property type="match status" value="1"/>
</dbReference>
<dbReference type="PANTHER" id="PTHR31110:SF10">
    <property type="match status" value="1"/>
</dbReference>
<dbReference type="EMBL" id="KZ662918">
    <property type="protein sequence ID" value="PPS17517.1"/>
    <property type="molecule type" value="Genomic_DNA"/>
</dbReference>
<gene>
    <name evidence="2" type="ORF">GOBAR_AA03049</name>
</gene>
<evidence type="ECO:0008006" key="4">
    <source>
        <dbReference type="Google" id="ProtNLM"/>
    </source>
</evidence>
<reference evidence="2 3" key="1">
    <citation type="submission" date="2015-01" db="EMBL/GenBank/DDBJ databases">
        <title>Genome of allotetraploid Gossypium barbadense reveals genomic plasticity and fiber elongation in cotton evolution.</title>
        <authorList>
            <person name="Chen X."/>
            <person name="Liu X."/>
            <person name="Zhao B."/>
            <person name="Zheng H."/>
            <person name="Hu Y."/>
            <person name="Lu G."/>
            <person name="Yang C."/>
            <person name="Chen J."/>
            <person name="Shan C."/>
            <person name="Zhang L."/>
            <person name="Zhou Y."/>
            <person name="Wang L."/>
            <person name="Guo W."/>
            <person name="Bai Y."/>
            <person name="Ruan J."/>
            <person name="Shangguan X."/>
            <person name="Mao Y."/>
            <person name="Jiang J."/>
            <person name="Zhu Y."/>
            <person name="Lei J."/>
            <person name="Kang H."/>
            <person name="Chen S."/>
            <person name="He X."/>
            <person name="Wang R."/>
            <person name="Wang Y."/>
            <person name="Chen J."/>
            <person name="Wang L."/>
            <person name="Yu S."/>
            <person name="Wang B."/>
            <person name="Wei J."/>
            <person name="Song S."/>
            <person name="Lu X."/>
            <person name="Gao Z."/>
            <person name="Gu W."/>
            <person name="Deng X."/>
            <person name="Ma D."/>
            <person name="Wang S."/>
            <person name="Liang W."/>
            <person name="Fang L."/>
            <person name="Cai C."/>
            <person name="Zhu X."/>
            <person name="Zhou B."/>
            <person name="Zhang Y."/>
            <person name="Chen Z."/>
            <person name="Xu S."/>
            <person name="Zhu R."/>
            <person name="Wang S."/>
            <person name="Zhang T."/>
            <person name="Zhao G."/>
        </authorList>
    </citation>
    <scope>NUCLEOTIDE SEQUENCE [LARGE SCALE GENOMIC DNA]</scope>
    <source>
        <strain evidence="3">cv. Xinhai21</strain>
        <tissue evidence="2">Leaf</tissue>
    </source>
</reference>
<dbReference type="Proteomes" id="UP000239757">
    <property type="component" value="Unassembled WGS sequence"/>
</dbReference>
<organism evidence="2 3">
    <name type="scientific">Gossypium barbadense</name>
    <name type="common">Sea Island cotton</name>
    <name type="synonym">Hibiscus barbadensis</name>
    <dbReference type="NCBI Taxonomy" id="3634"/>
    <lineage>
        <taxon>Eukaryota</taxon>
        <taxon>Viridiplantae</taxon>
        <taxon>Streptophyta</taxon>
        <taxon>Embryophyta</taxon>
        <taxon>Tracheophyta</taxon>
        <taxon>Spermatophyta</taxon>
        <taxon>Magnoliopsida</taxon>
        <taxon>eudicotyledons</taxon>
        <taxon>Gunneridae</taxon>
        <taxon>Pentapetalae</taxon>
        <taxon>rosids</taxon>
        <taxon>malvids</taxon>
        <taxon>Malvales</taxon>
        <taxon>Malvaceae</taxon>
        <taxon>Malvoideae</taxon>
        <taxon>Gossypium</taxon>
    </lineage>
</organism>
<sequence length="1191" mass="133221">MFTQGLDKDAFRWVRAGGAAKNRDFFGVTMAVKQALDPITSLRNAGLPPSAKFRNGHLSQNIIPVSGNDDGSESDMDISSDSEEHAHDGQYSFISSPQDDKVHNVAAASMQKSEAHGHYGPQLKLGNGAQRPAQVCGGKADTVDKQFSDSACSTEVSYMQYRSNNGGAPPGEAYNSDSYSSTVTSRVFHTGGMQKVKPFHYDTIIQDNSGDEILDQSVRTVEHGGTNESTNNMPTRRPIFHASGLGPWCAVLSYDACVRLCLNSWAKGCTEEAPYFLNQECAELRKAFGLQQVLLQPEEELLAKQSSELVSEAAAPKSKRFIGKMKVQVRKVKMGLDPPPGCNLSIVKMGSVHQRFCKVNSMLHSGWEALRKVRLAPNTPVNGSLSKQSLAYLQASSQYIKEVSKLLKTGVTTLRSNSTSYEEIPGEMLLRYQPQLSITPAASYGTFMRHSLFFLPNRWVLGIGVSFILLSHNFFNKAFILPKTYCCLLKLKSSSEDDVTKMQPGSSETHVFLPDGLGDDLIVKVHDSKGQYCGHVLAQVVSIADDPGDKLRWWPIYHEPDHELVGRIQLYIHYSTSQEENNLKCGSVAETVAYDLLMEVAMKVQHFQERNLLLHGPWKWLVNEFASYYGVSDAYTKLCIYKVKNRILGEVEDQVQQILNVIFENYKSLDESLPSGMMSVFKAATGSPAPALVPAIKLYSLLHDILTPEIQLKFCGYFQAAAKKRSRRHQAETDEFILSNNGSALMDPMTLSMSYQKMKILISSIKNEIFTDIEIHKQNILPSFIDLPNLSAPIYSADLCSRLRAFLVSCPPPGPSRPVIELVIATADFQRDLSSSNIKPVKGGVEAKELFHSYITCWIEEKRHSLLDSCKLDKNEENANLLEEEGSNRKGLKVDDVKCSDIKTSQSTTPFIDDMYDQLTETLNEYEIIISRWPEFTIILENAVADVEKAIIKALERQYADVLAPLKDGLAPKIIGKYVHKFTKGTAVIYVVPDELGVLLNSMKRILFVLHPKIETKLKSWCPCTPPGGNAIPGEPLSEITVMLRADFRNHIQAIVEKLAENTKVQTATKLKKIIQDSKETVVESDVRSRMQPLKDLLINMIENLHSVFEPHVFITVCRNFWDRMGQDVLHFMENRRENMSWYKGLRIAISVLDEIFAAQMQKLLGNALQEKDLEPPPSVIEVRSMFARIF</sequence>
<name>A0A2P5YPI1_GOSBA</name>
<feature type="compositionally biased region" description="Acidic residues" evidence="1">
    <location>
        <begin position="70"/>
        <end position="81"/>
    </location>
</feature>
<evidence type="ECO:0000256" key="1">
    <source>
        <dbReference type="SAM" id="MobiDB-lite"/>
    </source>
</evidence>
<evidence type="ECO:0000313" key="3">
    <source>
        <dbReference type="Proteomes" id="UP000239757"/>
    </source>
</evidence>
<feature type="region of interest" description="Disordered" evidence="1">
    <location>
        <begin position="53"/>
        <end position="87"/>
    </location>
</feature>
<proteinExistence type="predicted"/>
<accession>A0A2P5YPI1</accession>
<protein>
    <recommendedName>
        <fullName evidence="4">MHD1 domain-containing protein</fullName>
    </recommendedName>
</protein>
<evidence type="ECO:0000313" key="2">
    <source>
        <dbReference type="EMBL" id="PPS17517.1"/>
    </source>
</evidence>
<dbReference type="OrthoDB" id="1896158at2759"/>
<dbReference type="AlphaFoldDB" id="A0A2P5YPI1"/>